<protein>
    <submittedName>
        <fullName evidence="1">Uncharacterized protein</fullName>
    </submittedName>
</protein>
<gene>
    <name evidence="1" type="ORF">BDQ94DRAFT_152456</name>
</gene>
<keyword evidence="2" id="KW-1185">Reference proteome</keyword>
<organism evidence="1 2">
    <name type="scientific">Aspergillus welwitschiae</name>
    <dbReference type="NCBI Taxonomy" id="1341132"/>
    <lineage>
        <taxon>Eukaryota</taxon>
        <taxon>Fungi</taxon>
        <taxon>Dikarya</taxon>
        <taxon>Ascomycota</taxon>
        <taxon>Pezizomycotina</taxon>
        <taxon>Eurotiomycetes</taxon>
        <taxon>Eurotiomycetidae</taxon>
        <taxon>Eurotiales</taxon>
        <taxon>Aspergillaceae</taxon>
        <taxon>Aspergillus</taxon>
        <taxon>Aspergillus subgen. Circumdati</taxon>
    </lineage>
</organism>
<dbReference type="AlphaFoldDB" id="A0A3F3PN72"/>
<dbReference type="EMBL" id="KZ852078">
    <property type="protein sequence ID" value="RDH28278.1"/>
    <property type="molecule type" value="Genomic_DNA"/>
</dbReference>
<dbReference type="Proteomes" id="UP000253729">
    <property type="component" value="Unassembled WGS sequence"/>
</dbReference>
<dbReference type="RefSeq" id="XP_026621300.1">
    <property type="nucleotide sequence ID" value="XM_026767974.1"/>
</dbReference>
<accession>A0A3F3PN72</accession>
<proteinExistence type="predicted"/>
<evidence type="ECO:0000313" key="1">
    <source>
        <dbReference type="EMBL" id="RDH28278.1"/>
    </source>
</evidence>
<reference evidence="1 2" key="1">
    <citation type="submission" date="2018-07" db="EMBL/GenBank/DDBJ databases">
        <title>The genomes of Aspergillus section Nigri reveals drivers in fungal speciation.</title>
        <authorList>
            <consortium name="DOE Joint Genome Institute"/>
            <person name="Vesth T.C."/>
            <person name="Nybo J."/>
            <person name="Theobald S."/>
            <person name="Brandl J."/>
            <person name="Frisvad J.C."/>
            <person name="Nielsen K.F."/>
            <person name="Lyhne E.K."/>
            <person name="Kogle M.E."/>
            <person name="Kuo A."/>
            <person name="Riley R."/>
            <person name="Clum A."/>
            <person name="Nolan M."/>
            <person name="Lipzen A."/>
            <person name="Salamov A."/>
            <person name="Henrissat B."/>
            <person name="Wiebenga A."/>
            <person name="De vries R.P."/>
            <person name="Grigoriev I.V."/>
            <person name="Mortensen U.H."/>
            <person name="Andersen M.R."/>
            <person name="Baker S.E."/>
        </authorList>
    </citation>
    <scope>NUCLEOTIDE SEQUENCE [LARGE SCALE GENOMIC DNA]</scope>
    <source>
        <strain evidence="1 2">CBS 139.54b</strain>
    </source>
</reference>
<evidence type="ECO:0000313" key="2">
    <source>
        <dbReference type="Proteomes" id="UP000253729"/>
    </source>
</evidence>
<dbReference type="GeneID" id="38136330"/>
<sequence>MERDILSLTGHVDGGFRPYAPSLLNLVGFSISNCIGSEKYQTQRCIYKIYATRMSPRSSYLPTNQMDCADQGVSQKDCPA</sequence>
<name>A0A3F3PN72_9EURO</name>